<keyword evidence="3 5" id="KW-1133">Transmembrane helix</keyword>
<dbReference type="GO" id="GO:0005886">
    <property type="term" value="C:plasma membrane"/>
    <property type="evidence" value="ECO:0007669"/>
    <property type="project" value="UniProtKB-SubCell"/>
</dbReference>
<feature type="transmembrane region" description="Helical" evidence="5">
    <location>
        <begin position="147"/>
        <end position="178"/>
    </location>
</feature>
<evidence type="ECO:0000313" key="6">
    <source>
        <dbReference type="EMBL" id="APJ04686.1"/>
    </source>
</evidence>
<dbReference type="RefSeq" id="WP_148698441.1">
    <property type="nucleotide sequence ID" value="NZ_CP017834.1"/>
</dbReference>
<feature type="transmembrane region" description="Helical" evidence="5">
    <location>
        <begin position="6"/>
        <end position="37"/>
    </location>
</feature>
<proteinExistence type="inferred from homology"/>
<gene>
    <name evidence="6" type="ORF">AXG55_12545</name>
</gene>
<organism evidence="6 7">
    <name type="scientific">Silvanigrella aquatica</name>
    <dbReference type="NCBI Taxonomy" id="1915309"/>
    <lineage>
        <taxon>Bacteria</taxon>
        <taxon>Pseudomonadati</taxon>
        <taxon>Bdellovibrionota</taxon>
        <taxon>Oligoflexia</taxon>
        <taxon>Silvanigrellales</taxon>
        <taxon>Silvanigrellaceae</taxon>
        <taxon>Silvanigrella</taxon>
    </lineage>
</organism>
<keyword evidence="7" id="KW-1185">Reference proteome</keyword>
<reference evidence="6 7" key="1">
    <citation type="submission" date="2016-10" db="EMBL/GenBank/DDBJ databases">
        <title>Silvanigrella aquatica sp. nov., isolated from a freshwater lake located in the Black Forest, Germany, description of Silvanigrellaceae fam. nov., Silvanigrellales ord. nov., reclassification of the order Bdellovibrionales in the class Oligoflexia, reclassification of the families Bacteriovoracaceae and Halobacteriovoraceae in the new order Bacteriovoracales ord. nov., and reclassification of the family Pseudobacteriovoracaceae in the order Oligoflexiales.</title>
        <authorList>
            <person name="Hahn M.W."/>
            <person name="Schmidt J."/>
            <person name="Koll U."/>
            <person name="Rohde M."/>
            <person name="Verbag S."/>
            <person name="Pitt A."/>
            <person name="Nakai R."/>
            <person name="Naganuma T."/>
            <person name="Lang E."/>
        </authorList>
    </citation>
    <scope>NUCLEOTIDE SEQUENCE [LARGE SCALE GENOMIC DNA]</scope>
    <source>
        <strain evidence="6 7">MWH-Nonnen-W8red</strain>
    </source>
</reference>
<evidence type="ECO:0000256" key="5">
    <source>
        <dbReference type="RuleBase" id="RU363041"/>
    </source>
</evidence>
<feature type="transmembrane region" description="Helical" evidence="5">
    <location>
        <begin position="83"/>
        <end position="103"/>
    </location>
</feature>
<evidence type="ECO:0000256" key="2">
    <source>
        <dbReference type="ARBA" id="ARBA00022692"/>
    </source>
</evidence>
<dbReference type="EMBL" id="CP017834">
    <property type="protein sequence ID" value="APJ04686.1"/>
    <property type="molecule type" value="Genomic_DNA"/>
</dbReference>
<dbReference type="PANTHER" id="PTHR43483">
    <property type="entry name" value="MEMBRANE TRANSPORTER PROTEIN HI_0806-RELATED"/>
    <property type="match status" value="1"/>
</dbReference>
<evidence type="ECO:0000256" key="4">
    <source>
        <dbReference type="ARBA" id="ARBA00023136"/>
    </source>
</evidence>
<evidence type="ECO:0000313" key="7">
    <source>
        <dbReference type="Proteomes" id="UP000184731"/>
    </source>
</evidence>
<sequence length="270" mass="28889">MSFELSFFLYLLAGCGAGLMSGLLGLGGGVIVVPMLTFIFLHSSINPDIVIHLAIGTSLTAMIFTTLSATIAHNKLKRVEWNVLKKFAPGIILGVITGVLLSNSFDKKRLTIIFGIYLIFIATQMLFKKDPPLNSPTKPKLVKENTFTFSIGGIFIGLISGILGVGGGTLIIPFLTYFGRDMHKAIGTSAALGFFITIFGTIIFILLSSGNSNLPKGAIGFIYLPAVLGVSITSILFAPIGSKISVKLSPKILKRCFAILLYLISLKLLT</sequence>
<dbReference type="PANTHER" id="PTHR43483:SF3">
    <property type="entry name" value="MEMBRANE TRANSPORTER PROTEIN HI_0806-RELATED"/>
    <property type="match status" value="1"/>
</dbReference>
<keyword evidence="5" id="KW-1003">Cell membrane</keyword>
<dbReference type="STRING" id="1915309.AXG55_12545"/>
<protein>
    <recommendedName>
        <fullName evidence="5">Probable membrane transporter protein</fullName>
    </recommendedName>
</protein>
<comment type="subcellular location">
    <subcellularLocation>
        <location evidence="5">Cell membrane</location>
        <topology evidence="5">Multi-pass membrane protein</topology>
    </subcellularLocation>
    <subcellularLocation>
        <location evidence="1">Membrane</location>
        <topology evidence="1">Multi-pass membrane protein</topology>
    </subcellularLocation>
</comment>
<name>A0A1L4D3A2_9BACT</name>
<dbReference type="Pfam" id="PF01925">
    <property type="entry name" value="TauE"/>
    <property type="match status" value="1"/>
</dbReference>
<accession>A0A1L4D3A2</accession>
<feature type="transmembrane region" description="Helical" evidence="5">
    <location>
        <begin position="185"/>
        <end position="207"/>
    </location>
</feature>
<feature type="transmembrane region" description="Helical" evidence="5">
    <location>
        <begin position="49"/>
        <end position="71"/>
    </location>
</feature>
<comment type="similarity">
    <text evidence="5">Belongs to the 4-toluene sulfonate uptake permease (TSUP) (TC 2.A.102) family.</text>
</comment>
<evidence type="ECO:0000256" key="3">
    <source>
        <dbReference type="ARBA" id="ARBA00022989"/>
    </source>
</evidence>
<dbReference type="KEGG" id="saqi:AXG55_12545"/>
<keyword evidence="2 5" id="KW-0812">Transmembrane</keyword>
<feature type="transmembrane region" description="Helical" evidence="5">
    <location>
        <begin position="219"/>
        <end position="240"/>
    </location>
</feature>
<dbReference type="Proteomes" id="UP000184731">
    <property type="component" value="Chromosome"/>
</dbReference>
<dbReference type="AlphaFoldDB" id="A0A1L4D3A2"/>
<keyword evidence="4 5" id="KW-0472">Membrane</keyword>
<dbReference type="OrthoDB" id="457670at2"/>
<dbReference type="InterPro" id="IPR002781">
    <property type="entry name" value="TM_pro_TauE-like"/>
</dbReference>
<feature type="transmembrane region" description="Helical" evidence="5">
    <location>
        <begin position="110"/>
        <end position="127"/>
    </location>
</feature>
<evidence type="ECO:0000256" key="1">
    <source>
        <dbReference type="ARBA" id="ARBA00004141"/>
    </source>
</evidence>